<keyword evidence="9 13" id="KW-0378">Hydrolase</keyword>
<dbReference type="KEGG" id="fpp:FPB0191_01586"/>
<dbReference type="RefSeq" id="WP_039105166.1">
    <property type="nucleotide sequence ID" value="NZ_CALYQC010000011.1"/>
</dbReference>
<dbReference type="InterPro" id="IPR019766">
    <property type="entry name" value="Sign_pep_all-beta_subdom"/>
</dbReference>
<evidence type="ECO:0000256" key="3">
    <source>
        <dbReference type="ARBA" id="ARBA00009370"/>
    </source>
</evidence>
<evidence type="ECO:0000313" key="17">
    <source>
        <dbReference type="Proteomes" id="UP000030901"/>
    </source>
</evidence>
<evidence type="ECO:0000256" key="4">
    <source>
        <dbReference type="ARBA" id="ARBA00013208"/>
    </source>
</evidence>
<evidence type="ECO:0000256" key="12">
    <source>
        <dbReference type="PIRSR" id="PIRSR600223-1"/>
    </source>
</evidence>
<gene>
    <name evidence="16" type="ORF">FPB0191_01586</name>
</gene>
<dbReference type="STRING" id="1267021.FPB0191_01586"/>
<keyword evidence="6" id="KW-1003">Cell membrane</keyword>
<evidence type="ECO:0000313" key="16">
    <source>
        <dbReference type="EMBL" id="AJA45402.1"/>
    </source>
</evidence>
<dbReference type="NCBIfam" id="TIGR02227">
    <property type="entry name" value="sigpep_I_bact"/>
    <property type="match status" value="2"/>
</dbReference>
<dbReference type="Gene3D" id="2.10.109.10">
    <property type="entry name" value="Umud Fragment, subunit A"/>
    <property type="match status" value="1"/>
</dbReference>
<dbReference type="HOGENOM" id="CLU_028723_1_1_6"/>
<dbReference type="CDD" id="cd06530">
    <property type="entry name" value="S26_SPase_I"/>
    <property type="match status" value="1"/>
</dbReference>
<dbReference type="PROSITE" id="PS00501">
    <property type="entry name" value="SPASE_I_1"/>
    <property type="match status" value="1"/>
</dbReference>
<organism evidence="16 17">
    <name type="scientific">Frischella perrara</name>
    <dbReference type="NCBI Taxonomy" id="1267021"/>
    <lineage>
        <taxon>Bacteria</taxon>
        <taxon>Pseudomonadati</taxon>
        <taxon>Pseudomonadota</taxon>
        <taxon>Gammaproteobacteria</taxon>
        <taxon>Orbales</taxon>
        <taxon>Orbaceae</taxon>
        <taxon>Frischella</taxon>
    </lineage>
</organism>
<dbReference type="EC" id="3.4.21.89" evidence="4 13"/>
<feature type="active site" evidence="12">
    <location>
        <position position="146"/>
    </location>
</feature>
<dbReference type="InterPro" id="IPR019756">
    <property type="entry name" value="Pept_S26A_signal_pept_1_Ser-AS"/>
</dbReference>
<keyword evidence="10 13" id="KW-1133">Transmembrane helix</keyword>
<evidence type="ECO:0000256" key="10">
    <source>
        <dbReference type="ARBA" id="ARBA00022989"/>
    </source>
</evidence>
<dbReference type="Proteomes" id="UP000030901">
    <property type="component" value="Chromosome"/>
</dbReference>
<dbReference type="GO" id="GO:0005886">
    <property type="term" value="C:plasma membrane"/>
    <property type="evidence" value="ECO:0007669"/>
    <property type="project" value="UniProtKB-SubCell"/>
</dbReference>
<dbReference type="InterPro" id="IPR019758">
    <property type="entry name" value="Pept_S26A_signal_pept_1_CS"/>
</dbReference>
<keyword evidence="11 13" id="KW-0472">Membrane</keyword>
<dbReference type="InterPro" id="IPR019757">
    <property type="entry name" value="Pept_S26A_signal_pept_1_Lys-AS"/>
</dbReference>
<reference evidence="16 17" key="1">
    <citation type="journal article" date="2014" name="Appl. Environ. Microbiol.">
        <title>Gut symbionts from distinct hosts exhibit genotoxic activity via divergent colibactin biosynthetic pathways.</title>
        <authorList>
            <person name="Engel P."/>
            <person name="Vizcaino M.I."/>
            <person name="Crawford J.M."/>
        </authorList>
    </citation>
    <scope>NUCLEOTIDE SEQUENCE [LARGE SCALE GENOMIC DNA]</scope>
    <source>
        <strain evidence="16 17">PEB0191</strain>
    </source>
</reference>
<feature type="transmembrane region" description="Helical" evidence="13">
    <location>
        <begin position="60"/>
        <end position="81"/>
    </location>
</feature>
<evidence type="ECO:0000256" key="6">
    <source>
        <dbReference type="ARBA" id="ARBA00022475"/>
    </source>
</evidence>
<dbReference type="InterPro" id="IPR019533">
    <property type="entry name" value="Peptidase_S26"/>
</dbReference>
<sequence>MAGMFAIFLTLATFITGIFWCLERYRWKPARQRKVEAVRQQTEGKIDGQVLAKVGQSSGLVDLLSSLFPILCFVFVLRSFIIEPFQIPSGSMMPTLLVGDFIIVEKYSYGIKDPITNTTLIPTGKPQRGDVAVFKNPNNTSIDFVKRVVGIPGDKIVYDEDKKELRIYPACQAEDQQCSQQQVIPLDLHYTSEKPSEWQQVFSDSGINFYTNEQFNELKLAGKNFTINLNSRQETIGGHTHDILLIPNQLYQSEHFFKQPNQKLGEWVVPEGYYFMMGDNRNNSDDSRFWGFVPERNFVGRVSAIWLSLEKQPDEWPTSIRFSRIGKVN</sequence>
<feature type="active site" evidence="12">
    <location>
        <position position="91"/>
    </location>
</feature>
<evidence type="ECO:0000256" key="9">
    <source>
        <dbReference type="ARBA" id="ARBA00022801"/>
    </source>
</evidence>
<dbReference type="PANTHER" id="PTHR43390">
    <property type="entry name" value="SIGNAL PEPTIDASE I"/>
    <property type="match status" value="1"/>
</dbReference>
<feature type="domain" description="Peptidase S26" evidence="15">
    <location>
        <begin position="62"/>
        <end position="306"/>
    </location>
</feature>
<protein>
    <recommendedName>
        <fullName evidence="5 13">Signal peptidase I</fullName>
        <ecNumber evidence="4 13">3.4.21.89</ecNumber>
    </recommendedName>
</protein>
<feature type="transmembrane region" description="Helical" evidence="13">
    <location>
        <begin position="6"/>
        <end position="25"/>
    </location>
</feature>
<evidence type="ECO:0000256" key="8">
    <source>
        <dbReference type="ARBA" id="ARBA00022692"/>
    </source>
</evidence>
<accession>A0A0A7S3M3</accession>
<evidence type="ECO:0000256" key="1">
    <source>
        <dbReference type="ARBA" id="ARBA00000677"/>
    </source>
</evidence>
<comment type="similarity">
    <text evidence="3 14">Belongs to the peptidase S26 family.</text>
</comment>
<dbReference type="InterPro" id="IPR000223">
    <property type="entry name" value="Pept_S26A_signal_pept_1"/>
</dbReference>
<evidence type="ECO:0000256" key="5">
    <source>
        <dbReference type="ARBA" id="ARBA00019232"/>
    </source>
</evidence>
<comment type="subcellular location">
    <subcellularLocation>
        <location evidence="2">Cell membrane</location>
        <topology evidence="2">Multi-pass membrane protein</topology>
    </subcellularLocation>
    <subcellularLocation>
        <location evidence="14">Membrane</location>
        <topology evidence="14">Multi-pass membrane protein</topology>
    </subcellularLocation>
</comment>
<evidence type="ECO:0000256" key="13">
    <source>
        <dbReference type="RuleBase" id="RU003993"/>
    </source>
</evidence>
<keyword evidence="7 13" id="KW-0645">Protease</keyword>
<dbReference type="GO" id="GO:0004252">
    <property type="term" value="F:serine-type endopeptidase activity"/>
    <property type="evidence" value="ECO:0007669"/>
    <property type="project" value="InterPro"/>
</dbReference>
<dbReference type="PROSITE" id="PS00761">
    <property type="entry name" value="SPASE_I_3"/>
    <property type="match status" value="1"/>
</dbReference>
<keyword evidence="8 13" id="KW-0812">Transmembrane</keyword>
<dbReference type="PANTHER" id="PTHR43390:SF1">
    <property type="entry name" value="CHLOROPLAST PROCESSING PEPTIDASE"/>
    <property type="match status" value="1"/>
</dbReference>
<dbReference type="Gene3D" id="2.170.230.10">
    <property type="match status" value="1"/>
</dbReference>
<evidence type="ECO:0000256" key="2">
    <source>
        <dbReference type="ARBA" id="ARBA00004651"/>
    </source>
</evidence>
<comment type="catalytic activity">
    <reaction evidence="1 13">
        <text>Cleavage of hydrophobic, N-terminal signal or leader sequences from secreted and periplasmic proteins.</text>
        <dbReference type="EC" id="3.4.21.89"/>
    </reaction>
</comment>
<evidence type="ECO:0000259" key="15">
    <source>
        <dbReference type="Pfam" id="PF10502"/>
    </source>
</evidence>
<evidence type="ECO:0000256" key="14">
    <source>
        <dbReference type="RuleBase" id="RU362042"/>
    </source>
</evidence>
<dbReference type="NCBIfam" id="NF008114">
    <property type="entry name" value="PRK10861.1"/>
    <property type="match status" value="1"/>
</dbReference>
<dbReference type="Pfam" id="PF10502">
    <property type="entry name" value="Peptidase_S26"/>
    <property type="match status" value="1"/>
</dbReference>
<dbReference type="OrthoDB" id="9815782at2"/>
<dbReference type="AlphaFoldDB" id="A0A0A7S3M3"/>
<name>A0A0A7S3M3_FRIPE</name>
<dbReference type="SUPFAM" id="SSF51306">
    <property type="entry name" value="LexA/Signal peptidase"/>
    <property type="match status" value="1"/>
</dbReference>
<evidence type="ECO:0000256" key="7">
    <source>
        <dbReference type="ARBA" id="ARBA00022670"/>
    </source>
</evidence>
<dbReference type="GO" id="GO:0006465">
    <property type="term" value="P:signal peptide processing"/>
    <property type="evidence" value="ECO:0007669"/>
    <property type="project" value="InterPro"/>
</dbReference>
<dbReference type="PROSITE" id="PS00760">
    <property type="entry name" value="SPASE_I_2"/>
    <property type="match status" value="1"/>
</dbReference>
<dbReference type="PRINTS" id="PR00727">
    <property type="entry name" value="LEADERPTASE"/>
</dbReference>
<dbReference type="InterPro" id="IPR036286">
    <property type="entry name" value="LexA/Signal_pep-like_sf"/>
</dbReference>
<dbReference type="EMBL" id="CP009056">
    <property type="protein sequence ID" value="AJA45402.1"/>
    <property type="molecule type" value="Genomic_DNA"/>
</dbReference>
<proteinExistence type="inferred from homology"/>
<keyword evidence="17" id="KW-1185">Reference proteome</keyword>
<dbReference type="GO" id="GO:0009003">
    <property type="term" value="F:signal peptidase activity"/>
    <property type="evidence" value="ECO:0007669"/>
    <property type="project" value="UniProtKB-EC"/>
</dbReference>
<evidence type="ECO:0000256" key="11">
    <source>
        <dbReference type="ARBA" id="ARBA00023136"/>
    </source>
</evidence>